<comment type="caution">
    <text evidence="2">The sequence shown here is derived from an EMBL/GenBank/DDBJ whole genome shotgun (WGS) entry which is preliminary data.</text>
</comment>
<dbReference type="EMBL" id="BDIP01002363">
    <property type="protein sequence ID" value="GIQ86177.1"/>
    <property type="molecule type" value="Genomic_DNA"/>
</dbReference>
<evidence type="ECO:0000313" key="3">
    <source>
        <dbReference type="Proteomes" id="UP000265618"/>
    </source>
</evidence>
<name>A0A9K3CZZ8_9EUKA</name>
<dbReference type="AlphaFoldDB" id="A0A9K3CZZ8"/>
<protein>
    <submittedName>
        <fullName evidence="2">Uncharacterized protein</fullName>
    </submittedName>
</protein>
<feature type="region of interest" description="Disordered" evidence="1">
    <location>
        <begin position="1"/>
        <end position="22"/>
    </location>
</feature>
<gene>
    <name evidence="2" type="ORF">KIPB_007979</name>
</gene>
<organism evidence="2 3">
    <name type="scientific">Kipferlia bialata</name>
    <dbReference type="NCBI Taxonomy" id="797122"/>
    <lineage>
        <taxon>Eukaryota</taxon>
        <taxon>Metamonada</taxon>
        <taxon>Carpediemonas-like organisms</taxon>
        <taxon>Kipferlia</taxon>
    </lineage>
</organism>
<evidence type="ECO:0000313" key="2">
    <source>
        <dbReference type="EMBL" id="GIQ86177.1"/>
    </source>
</evidence>
<proteinExistence type="predicted"/>
<evidence type="ECO:0000256" key="1">
    <source>
        <dbReference type="SAM" id="MobiDB-lite"/>
    </source>
</evidence>
<feature type="compositionally biased region" description="Basic and acidic residues" evidence="1">
    <location>
        <begin position="8"/>
        <end position="22"/>
    </location>
</feature>
<sequence>MVNYLTAPHDRERETDTLPEGERERGSVWDHLVLAVVYLTHTSVGDTHLALSCLSLLHRISVTDQAEMGVTERDEGAGSGYSSLPQVSALEGLMLLCMDARQTVRKAAAHYTCDALPTVCMALGETSRLLLMQSLYGVAAATVRRGIHSVRTADPSVHASPLVRTTTRVGQGSIIVGLDQERLWLNSGKSVLSETVSVVKSVLSKEGGREREGERERETVWGGLVGLLRMAILGVPTEDGAEGVRESSGVISECAVQQVIDVLSCPSFVSDVLVGSPSTTSTRTVESDAPPVPPASLLSLRRVFPPPPALPLCGSASLDALSPLLLSACSSSALSYDALCRLLGAVRGIRPELWETEAETETETESLVSKACSDIASFVSAIVCASSTDDINASEVVKALNEITLGWGEEATKETETEGEGEGEGERGTTPLGRVACSVVTHCLGPVSTPSTNTHTLPSRYVFDAAYTYVQSLLTHTAGSDDCTPSITPCVRGEVLSALLGVCVTVAKGERETGTGRRMEPLEICERVLHLVTQAAKGWERGAGEASTNPSPVLSLISACLHSHVCGGTPSLSSEGEGAEALCDTALTLRVGLLSLYTSLSDLSPGTTYCDSERERERDIMLRALNVCMRRELDIPCVTLAQIDTLEVMERERDRERETMADVLDTLPLSSQYMSLLLTTLSSILSVSSAGAVRETVAVLERVMGKGEAGGEGEREKGCLLRHLPDISMHSLCHCMGHLMRTPLPLSVALSVLPDGHVCRHSIAAMVERERESCEESVESGGTTTCTPLPLLFLPYVPALTQRERETGGRTAAQAVGMACTLMYE</sequence>
<dbReference type="Proteomes" id="UP000265618">
    <property type="component" value="Unassembled WGS sequence"/>
</dbReference>
<keyword evidence="3" id="KW-1185">Reference proteome</keyword>
<accession>A0A9K3CZZ8</accession>
<reference evidence="2 3" key="1">
    <citation type="journal article" date="2018" name="PLoS ONE">
        <title>The draft genome of Kipferlia bialata reveals reductive genome evolution in fornicate parasites.</title>
        <authorList>
            <person name="Tanifuji G."/>
            <person name="Takabayashi S."/>
            <person name="Kume K."/>
            <person name="Takagi M."/>
            <person name="Nakayama T."/>
            <person name="Kamikawa R."/>
            <person name="Inagaki Y."/>
            <person name="Hashimoto T."/>
        </authorList>
    </citation>
    <scope>NUCLEOTIDE SEQUENCE [LARGE SCALE GENOMIC DNA]</scope>
    <source>
        <strain evidence="2">NY0173</strain>
    </source>
</reference>
<feature type="region of interest" description="Disordered" evidence="1">
    <location>
        <begin position="411"/>
        <end position="431"/>
    </location>
</feature>